<dbReference type="VEuPathDB" id="FungiDB:FOXG_16078"/>
<name>A0A0J9WUX9_FUSO4</name>
<sequence>MLLHEKLLQERFDILTYSDLHLLQQTYRKAPHLFVQTCYSSSNQHNATSPFHTPVEDELGQAVIPSITEEVGIKQLSEFFKTLCPEERKCQLYRVERKTKEFEQRLEYWYRKKLLHQVALAIIKVSAGKESGTLVSDVAKLYGYPRHVTDSLRKGIYIGERWLTIFNHAESLFPEVKRVSLGLLYALSSSRSKLEGSVQAKVPGVLKELWDSNVVLAATGASEYARTSLCNILDYPTQISVRALPNNGNSPPIMGEYEKAVEGAPVSSQHANTLLTPPSENFTNFGTAPSRIRQRDLDSLYTLLCFLADAEIPTALLHSGAGGTYCWASDGSRMFLESSINIELKMLLRNELSLCSALQELTQQGLVSPHSVEDSWIVTPYHRVERVNSLEPELCRRWRLEALRLVFSAIPMKNVNDGNPRLNKVMLKKHIQHTLSSIKIEDGYGRIPSDLRPAVANGLLESSFYPGRTWKEFSIQEAEGLIASIPNTDPYLRISLRHRQSLLDRKLPQTDAHELRPSAQRITHSQLLNPSNRRENALMGRDRHQDALHYFQEEQLSRAIEMLNQWQPLQPLSLMEVVVCCELNLFRGKILRFQGQLEESQKCLETVYETMSRHPQLSWGEMSGAVALQMADTMFCLKKYEEAKKQAELVLRNRQYSLDFHAISLVILAECFMFQNEWYEAENCLLDARKECNAAAGRTRNVTGEPAGDESSDKLVGLSKETALRFHISTAKLAHLQRQWDRALEGWVKAIETVNKIPPTSGHAAKVLHLSQQKVLEQLRQPELAARSADNINVLEQVSKHSEATHWIPGLDVWEQYLKQ</sequence>
<dbReference type="Proteomes" id="UP000009097">
    <property type="component" value="Unassembled WGS sequence"/>
</dbReference>
<organism evidence="1 2">
    <name type="scientific">Fusarium oxysporum f. sp. lycopersici (strain 4287 / CBS 123668 / FGSC 9935 / NRRL 34936)</name>
    <name type="common">Fusarium vascular wilt of tomato</name>
    <dbReference type="NCBI Taxonomy" id="426428"/>
    <lineage>
        <taxon>Eukaryota</taxon>
        <taxon>Fungi</taxon>
        <taxon>Dikarya</taxon>
        <taxon>Ascomycota</taxon>
        <taxon>Pezizomycotina</taxon>
        <taxon>Sordariomycetes</taxon>
        <taxon>Hypocreomycetidae</taxon>
        <taxon>Hypocreales</taxon>
        <taxon>Nectriaceae</taxon>
        <taxon>Fusarium</taxon>
        <taxon>Fusarium oxysporum species complex</taxon>
    </lineage>
</organism>
<dbReference type="OrthoDB" id="427518at2759"/>
<dbReference type="GeneID" id="28957041"/>
<reference evidence="1" key="2">
    <citation type="journal article" date="2010" name="Nature">
        <title>Comparative genomics reveals mobile pathogenicity chromosomes in Fusarium.</title>
        <authorList>
            <person name="Ma L.J."/>
            <person name="van der Does H.C."/>
            <person name="Borkovich K.A."/>
            <person name="Coleman J.J."/>
            <person name="Daboussi M.J."/>
            <person name="Di Pietro A."/>
            <person name="Dufresne M."/>
            <person name="Freitag M."/>
            <person name="Grabherr M."/>
            <person name="Henrissat B."/>
            <person name="Houterman P.M."/>
            <person name="Kang S."/>
            <person name="Shim W.B."/>
            <person name="Woloshuk C."/>
            <person name="Xie X."/>
            <person name="Xu J.R."/>
            <person name="Antoniw J."/>
            <person name="Baker S.E."/>
            <person name="Bluhm B.H."/>
            <person name="Breakspear A."/>
            <person name="Brown D.W."/>
            <person name="Butchko R.A."/>
            <person name="Chapman S."/>
            <person name="Coulson R."/>
            <person name="Coutinho P.M."/>
            <person name="Danchin E.G."/>
            <person name="Diener A."/>
            <person name="Gale L.R."/>
            <person name="Gardiner D.M."/>
            <person name="Goff S."/>
            <person name="Hammond-Kosack K.E."/>
            <person name="Hilburn K."/>
            <person name="Hua-Van A."/>
            <person name="Jonkers W."/>
            <person name="Kazan K."/>
            <person name="Kodira C.D."/>
            <person name="Koehrsen M."/>
            <person name="Kumar L."/>
            <person name="Lee Y.H."/>
            <person name="Li L."/>
            <person name="Manners J.M."/>
            <person name="Miranda-Saavedra D."/>
            <person name="Mukherjee M."/>
            <person name="Park G."/>
            <person name="Park J."/>
            <person name="Park S.Y."/>
            <person name="Proctor R.H."/>
            <person name="Regev A."/>
            <person name="Ruiz-Roldan M.C."/>
            <person name="Sain D."/>
            <person name="Sakthikumar S."/>
            <person name="Sykes S."/>
            <person name="Schwartz D.C."/>
            <person name="Turgeon B.G."/>
            <person name="Wapinski I."/>
            <person name="Yoder O."/>
            <person name="Young S."/>
            <person name="Zeng Q."/>
            <person name="Zhou S."/>
            <person name="Galagan J."/>
            <person name="Cuomo C.A."/>
            <person name="Kistler H.C."/>
            <person name="Rep M."/>
        </authorList>
    </citation>
    <scope>NUCLEOTIDE SEQUENCE [LARGE SCALE GENOMIC DNA]</scope>
    <source>
        <strain evidence="1">4287</strain>
    </source>
</reference>
<dbReference type="RefSeq" id="XP_018256607.1">
    <property type="nucleotide sequence ID" value="XM_018396157.1"/>
</dbReference>
<evidence type="ECO:0000313" key="2">
    <source>
        <dbReference type="Proteomes" id="UP000009097"/>
    </source>
</evidence>
<dbReference type="AlphaFoldDB" id="A0A0J9WUX9"/>
<protein>
    <submittedName>
        <fullName evidence="1">Uncharacterized protein</fullName>
    </submittedName>
</protein>
<dbReference type="KEGG" id="fox:FOXG_16078"/>
<evidence type="ECO:0000313" key="1">
    <source>
        <dbReference type="EMBL" id="KNB18562.1"/>
    </source>
</evidence>
<dbReference type="Gene3D" id="1.25.40.10">
    <property type="entry name" value="Tetratricopeptide repeat domain"/>
    <property type="match status" value="1"/>
</dbReference>
<dbReference type="SUPFAM" id="SSF48452">
    <property type="entry name" value="TPR-like"/>
    <property type="match status" value="1"/>
</dbReference>
<dbReference type="EMBL" id="DS231727">
    <property type="protein sequence ID" value="KNB18562.1"/>
    <property type="molecule type" value="Genomic_DNA"/>
</dbReference>
<gene>
    <name evidence="1" type="ORF">FOXG_16078</name>
</gene>
<dbReference type="InterPro" id="IPR011990">
    <property type="entry name" value="TPR-like_helical_dom_sf"/>
</dbReference>
<proteinExistence type="predicted"/>
<reference evidence="1" key="1">
    <citation type="submission" date="2007-04" db="EMBL/GenBank/DDBJ databases">
        <authorList>
            <consortium name="The Broad Institute Genome Sequencing Platform"/>
            <person name="Birren B."/>
            <person name="Lander E."/>
            <person name="Galagan J."/>
            <person name="Nusbaum C."/>
            <person name="Devon K."/>
            <person name="Ma L.-J."/>
            <person name="Jaffe D."/>
            <person name="Butler J."/>
            <person name="Alvarez P."/>
            <person name="Gnerre S."/>
            <person name="Grabherr M."/>
            <person name="Kleber M."/>
            <person name="Mauceli E."/>
            <person name="Brockman W."/>
            <person name="MacCallum I.A."/>
            <person name="Young S."/>
            <person name="LaButti K."/>
            <person name="DeCaprio D."/>
            <person name="Crawford M."/>
            <person name="Koehrsen M."/>
            <person name="Engels R."/>
            <person name="Montgomery P."/>
            <person name="Pearson M."/>
            <person name="Howarth C."/>
            <person name="Larson L."/>
            <person name="White J."/>
            <person name="O'Leary S."/>
            <person name="Kodira C."/>
            <person name="Zeng Q."/>
            <person name="Yandava C."/>
            <person name="Alvarado L."/>
            <person name="Kistler C."/>
            <person name="Shim W.-B."/>
            <person name="Kang S."/>
            <person name="Woloshuk C."/>
        </authorList>
    </citation>
    <scope>NUCLEOTIDE SEQUENCE</scope>
    <source>
        <strain evidence="1">4287</strain>
    </source>
</reference>
<accession>A0A0J9WUX9</accession>